<protein>
    <submittedName>
        <fullName evidence="8">DsbA family protein</fullName>
    </submittedName>
</protein>
<evidence type="ECO:0000313" key="8">
    <source>
        <dbReference type="EMBL" id="MXP62507.1"/>
    </source>
</evidence>
<evidence type="ECO:0000256" key="1">
    <source>
        <dbReference type="ARBA" id="ARBA00005791"/>
    </source>
</evidence>
<evidence type="ECO:0000256" key="6">
    <source>
        <dbReference type="SAM" id="SignalP"/>
    </source>
</evidence>
<dbReference type="SUPFAM" id="SSF52833">
    <property type="entry name" value="Thioredoxin-like"/>
    <property type="match status" value="1"/>
</dbReference>
<comment type="similarity">
    <text evidence="1">Belongs to the thioredoxin family. DsbA subfamily.</text>
</comment>
<evidence type="ECO:0000313" key="9">
    <source>
        <dbReference type="Proteomes" id="UP000460715"/>
    </source>
</evidence>
<evidence type="ECO:0000256" key="2">
    <source>
        <dbReference type="ARBA" id="ARBA00022729"/>
    </source>
</evidence>
<proteinExistence type="inferred from homology"/>
<dbReference type="InterPro" id="IPR036249">
    <property type="entry name" value="Thioredoxin-like_sf"/>
</dbReference>
<evidence type="ECO:0000259" key="7">
    <source>
        <dbReference type="Pfam" id="PF13462"/>
    </source>
</evidence>
<evidence type="ECO:0000256" key="5">
    <source>
        <dbReference type="ARBA" id="ARBA00023284"/>
    </source>
</evidence>
<dbReference type="PANTHER" id="PTHR13887">
    <property type="entry name" value="GLUTATHIONE S-TRANSFERASE KAPPA"/>
    <property type="match status" value="1"/>
</dbReference>
<evidence type="ECO:0000256" key="4">
    <source>
        <dbReference type="ARBA" id="ARBA00023157"/>
    </source>
</evidence>
<comment type="caution">
    <text evidence="8">The sequence shown here is derived from an EMBL/GenBank/DDBJ whole genome shotgun (WGS) entry which is preliminary data.</text>
</comment>
<dbReference type="Gene3D" id="3.40.30.10">
    <property type="entry name" value="Glutaredoxin"/>
    <property type="match status" value="1"/>
</dbReference>
<keyword evidence="4" id="KW-1015">Disulfide bond</keyword>
<keyword evidence="3" id="KW-0560">Oxidoreductase</keyword>
<dbReference type="OrthoDB" id="8478320at2"/>
<dbReference type="Pfam" id="PF13462">
    <property type="entry name" value="Thioredoxin_4"/>
    <property type="match status" value="1"/>
</dbReference>
<keyword evidence="9" id="KW-1185">Reference proteome</keyword>
<name>A0A845BAW3_9PROT</name>
<feature type="domain" description="Thioredoxin-like fold" evidence="7">
    <location>
        <begin position="35"/>
        <end position="201"/>
    </location>
</feature>
<accession>A0A845BAW3</accession>
<organism evidence="8 9">
    <name type="scientific">Teichococcus coralli</name>
    <dbReference type="NCBI Taxonomy" id="2545983"/>
    <lineage>
        <taxon>Bacteria</taxon>
        <taxon>Pseudomonadati</taxon>
        <taxon>Pseudomonadota</taxon>
        <taxon>Alphaproteobacteria</taxon>
        <taxon>Acetobacterales</taxon>
        <taxon>Roseomonadaceae</taxon>
        <taxon>Roseomonas</taxon>
    </lineage>
</organism>
<gene>
    <name evidence="8" type="ORF">E0493_03955</name>
</gene>
<keyword evidence="5" id="KW-0676">Redox-active center</keyword>
<dbReference type="EMBL" id="SNVJ01000003">
    <property type="protein sequence ID" value="MXP62507.1"/>
    <property type="molecule type" value="Genomic_DNA"/>
</dbReference>
<keyword evidence="2 6" id="KW-0732">Signal</keyword>
<dbReference type="PANTHER" id="PTHR13887:SF14">
    <property type="entry name" value="DISULFIDE BOND FORMATION PROTEIN D"/>
    <property type="match status" value="1"/>
</dbReference>
<dbReference type="AlphaFoldDB" id="A0A845BAW3"/>
<dbReference type="Proteomes" id="UP000460715">
    <property type="component" value="Unassembled WGS sequence"/>
</dbReference>
<dbReference type="GO" id="GO:0016491">
    <property type="term" value="F:oxidoreductase activity"/>
    <property type="evidence" value="ECO:0007669"/>
    <property type="project" value="UniProtKB-KW"/>
</dbReference>
<feature type="chain" id="PRO_5032695687" evidence="6">
    <location>
        <begin position="23"/>
        <end position="206"/>
    </location>
</feature>
<sequence>MSLSRRTLMLAPAVLLPVAAAAQGTPQGGGVDLGERSAGPANAPVTVQEFFSLTCTHCAAFHRETWPRVKQELVEKGRMRMVWRDFPLDQLALAAAQVARSLPPERYEGFIGALLSSQERWAFNRNADNIAEIAKIAALAGMNRQQVDAAINNEALRRAILEERLKAEQQYKVSSTPSFAFGASKVVPGELSFDRFSQLVQEASGA</sequence>
<evidence type="ECO:0000256" key="3">
    <source>
        <dbReference type="ARBA" id="ARBA00023002"/>
    </source>
</evidence>
<feature type="signal peptide" evidence="6">
    <location>
        <begin position="1"/>
        <end position="22"/>
    </location>
</feature>
<dbReference type="InterPro" id="IPR012336">
    <property type="entry name" value="Thioredoxin-like_fold"/>
</dbReference>
<dbReference type="RefSeq" id="WP_160935641.1">
    <property type="nucleotide sequence ID" value="NZ_SNVJ01000003.1"/>
</dbReference>
<reference evidence="8 9" key="1">
    <citation type="submission" date="2019-03" db="EMBL/GenBank/DDBJ databases">
        <title>Roseomonas sp. a novel Roseomonas species isolated from Sea whip Gorgonian.</title>
        <authorList>
            <person name="Li F."/>
            <person name="Pan X."/>
            <person name="Huang S."/>
            <person name="Li Z."/>
            <person name="Meng B."/>
        </authorList>
    </citation>
    <scope>NUCLEOTIDE SEQUENCE [LARGE SCALE GENOMIC DNA]</scope>
    <source>
        <strain evidence="8 9">M0104</strain>
    </source>
</reference>